<dbReference type="InterPro" id="IPR001054">
    <property type="entry name" value="A/G_cyclase"/>
</dbReference>
<keyword evidence="13" id="KW-1185">Reference proteome</keyword>
<evidence type="ECO:0000256" key="4">
    <source>
        <dbReference type="ARBA" id="ARBA00022729"/>
    </source>
</evidence>
<evidence type="ECO:0000259" key="11">
    <source>
        <dbReference type="PROSITE" id="PS50125"/>
    </source>
</evidence>
<proteinExistence type="predicted"/>
<evidence type="ECO:0000256" key="3">
    <source>
        <dbReference type="ARBA" id="ARBA00022692"/>
    </source>
</evidence>
<comment type="subcellular location">
    <subcellularLocation>
        <location evidence="1">Membrane</location>
        <topology evidence="1">Single-pass type I membrane protein</topology>
    </subcellularLocation>
</comment>
<dbReference type="GO" id="GO:0004016">
    <property type="term" value="F:adenylate cyclase activity"/>
    <property type="evidence" value="ECO:0007669"/>
    <property type="project" value="TreeGrafter"/>
</dbReference>
<dbReference type="SUPFAM" id="SSF55073">
    <property type="entry name" value="Nucleotide cyclase"/>
    <property type="match status" value="1"/>
</dbReference>
<protein>
    <recommendedName>
        <fullName evidence="2">guanylate cyclase</fullName>
        <ecNumber evidence="2">4.6.1.2</ecNumber>
    </recommendedName>
</protein>
<evidence type="ECO:0000256" key="5">
    <source>
        <dbReference type="ARBA" id="ARBA00022741"/>
    </source>
</evidence>
<dbReference type="EC" id="4.6.1.2" evidence="2"/>
<dbReference type="InterPro" id="IPR029787">
    <property type="entry name" value="Nucleotide_cyclase"/>
</dbReference>
<evidence type="ECO:0000256" key="10">
    <source>
        <dbReference type="SAM" id="Phobius"/>
    </source>
</evidence>
<sequence length="442" mass="51237">MMKSIALGRLLFNIQKERDMSILYISRLGLGSKTFLLTDYDKTDKAFEQMWTWPTEFTMLEMKQFRSKESLMSYINLHRTALDINTSTTKSELEFYNGIVEFLLDWMIFNIQGTGFGEVWTTLVVFQKITWCTLDAGAERAYGALFFANGNFPDADMYDEYLNRIARFNINFKTSAYFSDLVDPLTEEKRDIKKYITAIKMLRTEIWYSNFRGNYSSIVKAQAYFDNTSFRIDYLYTLQEALAKRIINDMNETLHDIEMQMIAYAVVAVVVIAAFPVIIFFSEALTSHMQTFSKVLMKACDNLKDEQSKTDILLFQMLPKPVADRLKKNAKVESEFFKSATIKFTSIVDFNELTIKSAPLALVDLLNVLYTAMDEKLKMFDVYKVETINDTYMVASGILRNVISMQYNISFTSQQYVLQTIYKSMIALKAPYSKVLPYSVHK</sequence>
<dbReference type="Pfam" id="PF08376">
    <property type="entry name" value="NIT"/>
    <property type="match status" value="1"/>
</dbReference>
<evidence type="ECO:0000313" key="12">
    <source>
        <dbReference type="EMBL" id="KAH3864787.1"/>
    </source>
</evidence>
<dbReference type="PROSITE" id="PS50125">
    <property type="entry name" value="GUANYLATE_CYCLASE_2"/>
    <property type="match status" value="1"/>
</dbReference>
<dbReference type="AlphaFoldDB" id="A0A9D4LTJ7"/>
<dbReference type="Proteomes" id="UP000828390">
    <property type="component" value="Unassembled WGS sequence"/>
</dbReference>
<keyword evidence="4" id="KW-0732">Signal</keyword>
<dbReference type="PANTHER" id="PTHR11920">
    <property type="entry name" value="GUANYLYL CYCLASE"/>
    <property type="match status" value="1"/>
</dbReference>
<dbReference type="GO" id="GO:0005886">
    <property type="term" value="C:plasma membrane"/>
    <property type="evidence" value="ECO:0007669"/>
    <property type="project" value="TreeGrafter"/>
</dbReference>
<keyword evidence="7 10" id="KW-0472">Membrane</keyword>
<gene>
    <name evidence="12" type="ORF">DPMN_027813</name>
</gene>
<dbReference type="InterPro" id="IPR050401">
    <property type="entry name" value="Cyclic_nucleotide_synthase"/>
</dbReference>
<evidence type="ECO:0000256" key="8">
    <source>
        <dbReference type="ARBA" id="ARBA00023239"/>
    </source>
</evidence>
<evidence type="ECO:0000256" key="9">
    <source>
        <dbReference type="ARBA" id="ARBA00023293"/>
    </source>
</evidence>
<evidence type="ECO:0000256" key="7">
    <source>
        <dbReference type="ARBA" id="ARBA00023136"/>
    </source>
</evidence>
<dbReference type="GO" id="GO:0001653">
    <property type="term" value="F:peptide receptor activity"/>
    <property type="evidence" value="ECO:0007669"/>
    <property type="project" value="TreeGrafter"/>
</dbReference>
<accession>A0A9D4LTJ7</accession>
<keyword evidence="3 10" id="KW-0812">Transmembrane</keyword>
<name>A0A9D4LTJ7_DREPO</name>
<feature type="domain" description="Guanylate cyclase" evidence="11">
    <location>
        <begin position="341"/>
        <end position="398"/>
    </location>
</feature>
<dbReference type="Gene3D" id="3.30.70.1230">
    <property type="entry name" value="Nucleotide cyclase"/>
    <property type="match status" value="1"/>
</dbReference>
<dbReference type="Pfam" id="PF07701">
    <property type="entry name" value="HNOBA"/>
    <property type="match status" value="1"/>
</dbReference>
<organism evidence="12 13">
    <name type="scientific">Dreissena polymorpha</name>
    <name type="common">Zebra mussel</name>
    <name type="synonym">Mytilus polymorpha</name>
    <dbReference type="NCBI Taxonomy" id="45954"/>
    <lineage>
        <taxon>Eukaryota</taxon>
        <taxon>Metazoa</taxon>
        <taxon>Spiralia</taxon>
        <taxon>Lophotrochozoa</taxon>
        <taxon>Mollusca</taxon>
        <taxon>Bivalvia</taxon>
        <taxon>Autobranchia</taxon>
        <taxon>Heteroconchia</taxon>
        <taxon>Euheterodonta</taxon>
        <taxon>Imparidentia</taxon>
        <taxon>Neoheterodontei</taxon>
        <taxon>Myida</taxon>
        <taxon>Dreissenoidea</taxon>
        <taxon>Dreissenidae</taxon>
        <taxon>Dreissena</taxon>
    </lineage>
</organism>
<dbReference type="InterPro" id="IPR013587">
    <property type="entry name" value="Nitrate/nitrite_sensing"/>
</dbReference>
<keyword evidence="5" id="KW-0547">Nucleotide-binding</keyword>
<reference evidence="12" key="1">
    <citation type="journal article" date="2019" name="bioRxiv">
        <title>The Genome of the Zebra Mussel, Dreissena polymorpha: A Resource for Invasive Species Research.</title>
        <authorList>
            <person name="McCartney M.A."/>
            <person name="Auch B."/>
            <person name="Kono T."/>
            <person name="Mallez S."/>
            <person name="Zhang Y."/>
            <person name="Obille A."/>
            <person name="Becker A."/>
            <person name="Abrahante J.E."/>
            <person name="Garbe J."/>
            <person name="Badalamenti J.P."/>
            <person name="Herman A."/>
            <person name="Mangelson H."/>
            <person name="Liachko I."/>
            <person name="Sullivan S."/>
            <person name="Sone E.D."/>
            <person name="Koren S."/>
            <person name="Silverstein K.A.T."/>
            <person name="Beckman K.B."/>
            <person name="Gohl D.M."/>
        </authorList>
    </citation>
    <scope>NUCLEOTIDE SEQUENCE</scope>
    <source>
        <strain evidence="12">Duluth1</strain>
        <tissue evidence="12">Whole animal</tissue>
    </source>
</reference>
<evidence type="ECO:0000256" key="2">
    <source>
        <dbReference type="ARBA" id="ARBA00012202"/>
    </source>
</evidence>
<dbReference type="GO" id="GO:0035556">
    <property type="term" value="P:intracellular signal transduction"/>
    <property type="evidence" value="ECO:0007669"/>
    <property type="project" value="InterPro"/>
</dbReference>
<dbReference type="EMBL" id="JAIWYP010000002">
    <property type="protein sequence ID" value="KAH3864787.1"/>
    <property type="molecule type" value="Genomic_DNA"/>
</dbReference>
<evidence type="ECO:0000256" key="1">
    <source>
        <dbReference type="ARBA" id="ARBA00004479"/>
    </source>
</evidence>
<keyword evidence="9" id="KW-0141">cGMP biosynthesis</keyword>
<dbReference type="InterPro" id="IPR011645">
    <property type="entry name" value="HNOB_dom_associated"/>
</dbReference>
<dbReference type="SMART" id="SM00044">
    <property type="entry name" value="CYCc"/>
    <property type="match status" value="1"/>
</dbReference>
<reference evidence="12" key="2">
    <citation type="submission" date="2020-11" db="EMBL/GenBank/DDBJ databases">
        <authorList>
            <person name="McCartney M.A."/>
            <person name="Auch B."/>
            <person name="Kono T."/>
            <person name="Mallez S."/>
            <person name="Becker A."/>
            <person name="Gohl D.M."/>
            <person name="Silverstein K.A.T."/>
            <person name="Koren S."/>
            <person name="Bechman K.B."/>
            <person name="Herman A."/>
            <person name="Abrahante J.E."/>
            <person name="Garbe J."/>
        </authorList>
    </citation>
    <scope>NUCLEOTIDE SEQUENCE</scope>
    <source>
        <strain evidence="12">Duluth1</strain>
        <tissue evidence="12">Whole animal</tissue>
    </source>
</reference>
<evidence type="ECO:0000313" key="13">
    <source>
        <dbReference type="Proteomes" id="UP000828390"/>
    </source>
</evidence>
<dbReference type="GO" id="GO:0007168">
    <property type="term" value="P:receptor guanylyl cyclase signaling pathway"/>
    <property type="evidence" value="ECO:0007669"/>
    <property type="project" value="TreeGrafter"/>
</dbReference>
<dbReference type="GO" id="GO:0004383">
    <property type="term" value="F:guanylate cyclase activity"/>
    <property type="evidence" value="ECO:0007669"/>
    <property type="project" value="UniProtKB-EC"/>
</dbReference>
<dbReference type="PANTHER" id="PTHR11920:SF501">
    <property type="entry name" value="GUANYLATE CYCLASE 32E"/>
    <property type="match status" value="1"/>
</dbReference>
<keyword evidence="6 10" id="KW-1133">Transmembrane helix</keyword>
<keyword evidence="8" id="KW-0456">Lyase</keyword>
<dbReference type="Pfam" id="PF00211">
    <property type="entry name" value="Guanylate_cyc"/>
    <property type="match status" value="1"/>
</dbReference>
<dbReference type="GO" id="GO:0000166">
    <property type="term" value="F:nucleotide binding"/>
    <property type="evidence" value="ECO:0007669"/>
    <property type="project" value="UniProtKB-KW"/>
</dbReference>
<feature type="transmembrane region" description="Helical" evidence="10">
    <location>
        <begin position="261"/>
        <end position="281"/>
    </location>
</feature>
<evidence type="ECO:0000256" key="6">
    <source>
        <dbReference type="ARBA" id="ARBA00022989"/>
    </source>
</evidence>
<dbReference type="Gene3D" id="6.10.250.780">
    <property type="match status" value="1"/>
</dbReference>
<comment type="caution">
    <text evidence="12">The sequence shown here is derived from an EMBL/GenBank/DDBJ whole genome shotgun (WGS) entry which is preliminary data.</text>
</comment>